<feature type="domain" description="Secretion system C-terminal sorting" evidence="9">
    <location>
        <begin position="465"/>
        <end position="537"/>
    </location>
</feature>
<evidence type="ECO:0000256" key="3">
    <source>
        <dbReference type="ARBA" id="ARBA00022729"/>
    </source>
</evidence>
<dbReference type="CDD" id="cd07493">
    <property type="entry name" value="Peptidases_S8_9"/>
    <property type="match status" value="1"/>
</dbReference>
<name>A0A5C4SHI7_9FLAO</name>
<dbReference type="InterPro" id="IPR023827">
    <property type="entry name" value="Peptidase_S8_Asp-AS"/>
</dbReference>
<sequence>MKIGILKCLFFFLSINVLAQQDAWIYFVDKEDVQASIEHPITILSQKAIDRKIAHGVAIDERDVPVNEAYIEMLKNSTGIQVKAKSKWFNAIHVQGSFSDIESLKSLNFVSHVIYADAQLGTGKTLKSKSKFMTGQVVVDFNYGNSWNQIAMFRGDKLHQRRYTGSGITIAVLDAGFPNVNQMSAFKHLRDAGKLLGSYHFVNREVDVFNNATSNHGTLVLSTMAGLKENQFVGTAPDASYYLFVTEDATSETPIEESYWVEAAERADSLGVDIINTSLGYTTYDNSSYGYTPADMNGNTTFITRGANIAFEKGMLLVTSAGNSGSPNDAWQIVGAPADASGVLSVGAVDANGNYASFSSKGNEEQPTQKPDVVAQGQRSYVITENDVIAQANGTSFSSPILAGGVACLWQALPEKSNAEIMQAVRMSASQYETPDFFLGYGIPNLEQVLNTEKLEEWDDQTFVLYPNPIEDKLYVSGITDDDIESFKMSIFNIQGKFILETPLEITQEYFDLSFLAEGLYIISVETKSFSKTYKMIKQ</sequence>
<dbReference type="GO" id="GO:0004252">
    <property type="term" value="F:serine-type endopeptidase activity"/>
    <property type="evidence" value="ECO:0007669"/>
    <property type="project" value="UniProtKB-UniRule"/>
</dbReference>
<evidence type="ECO:0000256" key="7">
    <source>
        <dbReference type="SAM" id="SignalP"/>
    </source>
</evidence>
<dbReference type="Proteomes" id="UP000308713">
    <property type="component" value="Unassembled WGS sequence"/>
</dbReference>
<evidence type="ECO:0000313" key="10">
    <source>
        <dbReference type="EMBL" id="TNJ43071.1"/>
    </source>
</evidence>
<dbReference type="EMBL" id="VDCS01000011">
    <property type="protein sequence ID" value="TNJ43071.1"/>
    <property type="molecule type" value="Genomic_DNA"/>
</dbReference>
<dbReference type="Gene3D" id="3.40.50.200">
    <property type="entry name" value="Peptidase S8/S53 domain"/>
    <property type="match status" value="1"/>
</dbReference>
<gene>
    <name evidence="10" type="ORF">FGF67_11960</name>
</gene>
<dbReference type="AlphaFoldDB" id="A0A5C4SHI7"/>
<keyword evidence="2 6" id="KW-0645">Protease</keyword>
<dbReference type="PROSITE" id="PS00136">
    <property type="entry name" value="SUBTILASE_ASP"/>
    <property type="match status" value="1"/>
</dbReference>
<feature type="domain" description="Peptidase S8/S53" evidence="8">
    <location>
        <begin position="165"/>
        <end position="442"/>
    </location>
</feature>
<dbReference type="PROSITE" id="PS51892">
    <property type="entry name" value="SUBTILASE"/>
    <property type="match status" value="1"/>
</dbReference>
<feature type="active site" description="Charge relay system" evidence="6">
    <location>
        <position position="216"/>
    </location>
</feature>
<dbReference type="PRINTS" id="PR00723">
    <property type="entry name" value="SUBTILISIN"/>
</dbReference>
<dbReference type="NCBIfam" id="TIGR04183">
    <property type="entry name" value="Por_Secre_tail"/>
    <property type="match status" value="1"/>
</dbReference>
<evidence type="ECO:0000256" key="1">
    <source>
        <dbReference type="ARBA" id="ARBA00011073"/>
    </source>
</evidence>
<evidence type="ECO:0000259" key="8">
    <source>
        <dbReference type="Pfam" id="PF00082"/>
    </source>
</evidence>
<evidence type="ECO:0000313" key="11">
    <source>
        <dbReference type="Proteomes" id="UP000308713"/>
    </source>
</evidence>
<organism evidence="10 11">
    <name type="scientific">Allotamlana fucoidanivorans</name>
    <dbReference type="NCBI Taxonomy" id="2583814"/>
    <lineage>
        <taxon>Bacteria</taxon>
        <taxon>Pseudomonadati</taxon>
        <taxon>Bacteroidota</taxon>
        <taxon>Flavobacteriia</taxon>
        <taxon>Flavobacteriales</taxon>
        <taxon>Flavobacteriaceae</taxon>
        <taxon>Allotamlana</taxon>
    </lineage>
</organism>
<dbReference type="PANTHER" id="PTHR43806:SF67">
    <property type="entry name" value="EGF-LIKE DOMAIN-CONTAINING PROTEIN"/>
    <property type="match status" value="1"/>
</dbReference>
<dbReference type="InterPro" id="IPR015500">
    <property type="entry name" value="Peptidase_S8_subtilisin-rel"/>
</dbReference>
<dbReference type="Pfam" id="PF18962">
    <property type="entry name" value="Por_Secre_tail"/>
    <property type="match status" value="1"/>
</dbReference>
<keyword evidence="4 6" id="KW-0378">Hydrolase</keyword>
<feature type="chain" id="PRO_5022834922" evidence="7">
    <location>
        <begin position="20"/>
        <end position="539"/>
    </location>
</feature>
<evidence type="ECO:0000256" key="5">
    <source>
        <dbReference type="ARBA" id="ARBA00022825"/>
    </source>
</evidence>
<dbReference type="OrthoDB" id="1407599at2"/>
<feature type="active site" description="Charge relay system" evidence="6">
    <location>
        <position position="396"/>
    </location>
</feature>
<feature type="signal peptide" evidence="7">
    <location>
        <begin position="1"/>
        <end position="19"/>
    </location>
</feature>
<dbReference type="PIRSF" id="PIRSF037903">
    <property type="entry name" value="Subtilisin_rel_GFO_2223"/>
    <property type="match status" value="1"/>
</dbReference>
<evidence type="ECO:0000256" key="4">
    <source>
        <dbReference type="ARBA" id="ARBA00022801"/>
    </source>
</evidence>
<dbReference type="InterPro" id="IPR050131">
    <property type="entry name" value="Peptidase_S8_subtilisin-like"/>
</dbReference>
<accession>A0A5C4SHI7</accession>
<dbReference type="SUPFAM" id="SSF52743">
    <property type="entry name" value="Subtilisin-like"/>
    <property type="match status" value="1"/>
</dbReference>
<evidence type="ECO:0000256" key="2">
    <source>
        <dbReference type="ARBA" id="ARBA00022670"/>
    </source>
</evidence>
<evidence type="ECO:0000259" key="9">
    <source>
        <dbReference type="Pfam" id="PF18962"/>
    </source>
</evidence>
<dbReference type="InterPro" id="IPR026444">
    <property type="entry name" value="Secre_tail"/>
</dbReference>
<evidence type="ECO:0000256" key="6">
    <source>
        <dbReference type="PROSITE-ProRule" id="PRU01240"/>
    </source>
</evidence>
<dbReference type="InterPro" id="IPR036852">
    <property type="entry name" value="Peptidase_S8/S53_dom_sf"/>
</dbReference>
<comment type="similarity">
    <text evidence="1 6">Belongs to the peptidase S8 family.</text>
</comment>
<dbReference type="PANTHER" id="PTHR43806">
    <property type="entry name" value="PEPTIDASE S8"/>
    <property type="match status" value="1"/>
</dbReference>
<keyword evidence="11" id="KW-1185">Reference proteome</keyword>
<reference evidence="10 11" key="1">
    <citation type="submission" date="2019-05" db="EMBL/GenBank/DDBJ databases">
        <title>Tamlana fucoidanivorans sp. nov., isolated from the surface of algae collected from Fujian province in China.</title>
        <authorList>
            <person name="Li J."/>
        </authorList>
    </citation>
    <scope>NUCLEOTIDE SEQUENCE [LARGE SCALE GENOMIC DNA]</scope>
    <source>
        <strain evidence="10 11">CW2-9</strain>
    </source>
</reference>
<dbReference type="InterPro" id="IPR000209">
    <property type="entry name" value="Peptidase_S8/S53_dom"/>
</dbReference>
<proteinExistence type="inferred from homology"/>
<protein>
    <submittedName>
        <fullName evidence="10">T9SS type A sorting domain-containing protein</fullName>
    </submittedName>
</protein>
<dbReference type="GO" id="GO:0006508">
    <property type="term" value="P:proteolysis"/>
    <property type="evidence" value="ECO:0007669"/>
    <property type="project" value="UniProtKB-KW"/>
</dbReference>
<keyword evidence="3 7" id="KW-0732">Signal</keyword>
<dbReference type="InterPro" id="IPR017317">
    <property type="entry name" value="Pept_S8_subtilisin_bacteroid-2"/>
</dbReference>
<keyword evidence="5 6" id="KW-0720">Serine protease</keyword>
<comment type="caution">
    <text evidence="10">The sequence shown here is derived from an EMBL/GenBank/DDBJ whole genome shotgun (WGS) entry which is preliminary data.</text>
</comment>
<feature type="active site" description="Charge relay system" evidence="6">
    <location>
        <position position="174"/>
    </location>
</feature>
<dbReference type="Pfam" id="PF00082">
    <property type="entry name" value="Peptidase_S8"/>
    <property type="match status" value="1"/>
</dbReference>
<dbReference type="RefSeq" id="WP_139697988.1">
    <property type="nucleotide sequence ID" value="NZ_CP074074.1"/>
</dbReference>